<dbReference type="Gene3D" id="2.170.120.30">
    <property type="match status" value="1"/>
</dbReference>
<protein>
    <submittedName>
        <fullName evidence="1">Uncharacterized protein</fullName>
    </submittedName>
</protein>
<dbReference type="InterPro" id="IPR053154">
    <property type="entry name" value="c-di-AMP_regulator"/>
</dbReference>
<reference evidence="1" key="1">
    <citation type="submission" date="2020-10" db="EMBL/GenBank/DDBJ databases">
        <authorList>
            <person name="Gilroy R."/>
        </authorList>
    </citation>
    <scope>NUCLEOTIDE SEQUENCE</scope>
    <source>
        <strain evidence="1">2830</strain>
    </source>
</reference>
<dbReference type="Proteomes" id="UP000824124">
    <property type="component" value="Unassembled WGS sequence"/>
</dbReference>
<dbReference type="Pfam" id="PF07949">
    <property type="entry name" value="YbbR"/>
    <property type="match status" value="2"/>
</dbReference>
<accession>A0A9D1HJ44</accession>
<dbReference type="InterPro" id="IPR012505">
    <property type="entry name" value="YbbR"/>
</dbReference>
<dbReference type="PANTHER" id="PTHR37804">
    <property type="entry name" value="CDAA REGULATORY PROTEIN CDAR"/>
    <property type="match status" value="1"/>
</dbReference>
<gene>
    <name evidence="1" type="ORF">IAB00_02065</name>
</gene>
<evidence type="ECO:0000313" key="2">
    <source>
        <dbReference type="Proteomes" id="UP000824124"/>
    </source>
</evidence>
<dbReference type="PANTHER" id="PTHR37804:SF1">
    <property type="entry name" value="CDAA REGULATORY PROTEIN CDAR"/>
    <property type="match status" value="1"/>
</dbReference>
<dbReference type="EMBL" id="DVMH01000013">
    <property type="protein sequence ID" value="HIU10030.1"/>
    <property type="molecule type" value="Genomic_DNA"/>
</dbReference>
<organism evidence="1 2">
    <name type="scientific">Candidatus Avidehalobacter gallistercoris</name>
    <dbReference type="NCBI Taxonomy" id="2840694"/>
    <lineage>
        <taxon>Bacteria</taxon>
        <taxon>Bacillati</taxon>
        <taxon>Bacillota</taxon>
        <taxon>Clostridia</taxon>
        <taxon>Eubacteriales</taxon>
        <taxon>Peptococcaceae</taxon>
        <taxon>Peptococcaceae incertae sedis</taxon>
        <taxon>Candidatus Avidehalobacter</taxon>
    </lineage>
</organism>
<reference evidence="1" key="2">
    <citation type="journal article" date="2021" name="PeerJ">
        <title>Extensive microbial diversity within the chicken gut microbiome revealed by metagenomics and culture.</title>
        <authorList>
            <person name="Gilroy R."/>
            <person name="Ravi A."/>
            <person name="Getino M."/>
            <person name="Pursley I."/>
            <person name="Horton D.L."/>
            <person name="Alikhan N.F."/>
            <person name="Baker D."/>
            <person name="Gharbi K."/>
            <person name="Hall N."/>
            <person name="Watson M."/>
            <person name="Adriaenssens E.M."/>
            <person name="Foster-Nyarko E."/>
            <person name="Jarju S."/>
            <person name="Secka A."/>
            <person name="Antonio M."/>
            <person name="Oren A."/>
            <person name="Chaudhuri R.R."/>
            <person name="La Ragione R."/>
            <person name="Hildebrand F."/>
            <person name="Pallen M.J."/>
        </authorList>
    </citation>
    <scope>NUCLEOTIDE SEQUENCE</scope>
    <source>
        <strain evidence="1">2830</strain>
    </source>
</reference>
<comment type="caution">
    <text evidence="1">The sequence shown here is derived from an EMBL/GenBank/DDBJ whole genome shotgun (WGS) entry which is preliminary data.</text>
</comment>
<evidence type="ECO:0000313" key="1">
    <source>
        <dbReference type="EMBL" id="HIU10030.1"/>
    </source>
</evidence>
<dbReference type="AlphaFoldDB" id="A0A9D1HJ44"/>
<feature type="non-terminal residue" evidence="1">
    <location>
        <position position="1"/>
    </location>
</feature>
<name>A0A9D1HJ44_9FIRM</name>
<proteinExistence type="predicted"/>
<sequence length="185" mass="19304">PVVTEQPSKVVPVSVTLSGAQAEGYVISRIVVDAPVATIFWAQSALDTVDYAYTSAVNIADAKGNVTQEVTLLNANGLSFDREQVYRVVVTIEPEAVRTVDDVAITIVNQQPALNYQLAELTCSVTVRGPASVVGSLDAADIEARVDVDGLGAGEHRAAIQAVTSANATVEAVEPSSMLAHISAK</sequence>